<reference evidence="2 3" key="1">
    <citation type="submission" date="2024-01" db="EMBL/GenBank/DDBJ databases">
        <title>A draft genome for a cacao thread blight-causing isolate of Paramarasmius palmivorus.</title>
        <authorList>
            <person name="Baruah I.K."/>
            <person name="Bukari Y."/>
            <person name="Amoako-Attah I."/>
            <person name="Meinhardt L.W."/>
            <person name="Bailey B.A."/>
            <person name="Cohen S.P."/>
        </authorList>
    </citation>
    <scope>NUCLEOTIDE SEQUENCE [LARGE SCALE GENOMIC DNA]</scope>
    <source>
        <strain evidence="2 3">GH-12</strain>
    </source>
</reference>
<accession>A0AAW0B704</accession>
<keyword evidence="3" id="KW-1185">Reference proteome</keyword>
<evidence type="ECO:0000313" key="3">
    <source>
        <dbReference type="Proteomes" id="UP001383192"/>
    </source>
</evidence>
<name>A0AAW0B704_9AGAR</name>
<dbReference type="AlphaFoldDB" id="A0AAW0B704"/>
<comment type="caution">
    <text evidence="2">The sequence shown here is derived from an EMBL/GenBank/DDBJ whole genome shotgun (WGS) entry which is preliminary data.</text>
</comment>
<evidence type="ECO:0000256" key="1">
    <source>
        <dbReference type="SAM" id="MobiDB-lite"/>
    </source>
</evidence>
<dbReference type="Proteomes" id="UP001383192">
    <property type="component" value="Unassembled WGS sequence"/>
</dbReference>
<sequence length="275" mass="30786">MPPIFLKNRRSSTPPNPPSRPHDNIGHSLCSLAQPNMSHLFSIIPGSDQHRSPSPAISEASSTDSESAVSALWKIIHKDRIIVAAPDGWRFEYRSNTNNLEDTPSSDCLDADRQPYHTTSPPDDRVNSDVDFSEGKLEDVAAKHVHEPPANSKVSGATQCDAFIDSSGGLKRSDSPQVVTGQYHAEPELLPPQRRSQKPQKATRVDLGANSSDKRRKEQKCKAKLRGRKKEEMRAKQAVYATTYRAKNREKLKEKAWLYQRNRKARLEVQTQQSG</sequence>
<feature type="region of interest" description="Disordered" evidence="1">
    <location>
        <begin position="98"/>
        <end position="134"/>
    </location>
</feature>
<feature type="compositionally biased region" description="Basic and acidic residues" evidence="1">
    <location>
        <begin position="122"/>
        <end position="134"/>
    </location>
</feature>
<feature type="region of interest" description="Disordered" evidence="1">
    <location>
        <begin position="1"/>
        <end position="28"/>
    </location>
</feature>
<gene>
    <name evidence="2" type="ORF">VNI00_017584</name>
</gene>
<organism evidence="2 3">
    <name type="scientific">Paramarasmius palmivorus</name>
    <dbReference type="NCBI Taxonomy" id="297713"/>
    <lineage>
        <taxon>Eukaryota</taxon>
        <taxon>Fungi</taxon>
        <taxon>Dikarya</taxon>
        <taxon>Basidiomycota</taxon>
        <taxon>Agaricomycotina</taxon>
        <taxon>Agaricomycetes</taxon>
        <taxon>Agaricomycetidae</taxon>
        <taxon>Agaricales</taxon>
        <taxon>Marasmiineae</taxon>
        <taxon>Marasmiaceae</taxon>
        <taxon>Paramarasmius</taxon>
    </lineage>
</organism>
<dbReference type="EMBL" id="JAYKXP010000179">
    <property type="protein sequence ID" value="KAK7020765.1"/>
    <property type="molecule type" value="Genomic_DNA"/>
</dbReference>
<protein>
    <submittedName>
        <fullName evidence="2">Uncharacterized protein</fullName>
    </submittedName>
</protein>
<evidence type="ECO:0000313" key="2">
    <source>
        <dbReference type="EMBL" id="KAK7020765.1"/>
    </source>
</evidence>
<proteinExistence type="predicted"/>
<feature type="region of interest" description="Disordered" evidence="1">
    <location>
        <begin position="184"/>
        <end position="234"/>
    </location>
</feature>
<feature type="region of interest" description="Disordered" evidence="1">
    <location>
        <begin position="44"/>
        <end position="64"/>
    </location>
</feature>
<feature type="compositionally biased region" description="Basic residues" evidence="1">
    <location>
        <begin position="217"/>
        <end position="228"/>
    </location>
</feature>